<dbReference type="EMBL" id="JBEXZR010000052">
    <property type="protein sequence ID" value="MEU0712232.1"/>
    <property type="molecule type" value="Genomic_DNA"/>
</dbReference>
<evidence type="ECO:0000259" key="2">
    <source>
        <dbReference type="Pfam" id="PF01510"/>
    </source>
</evidence>
<reference evidence="3 4" key="1">
    <citation type="submission" date="2024-06" db="EMBL/GenBank/DDBJ databases">
        <title>The Natural Products Discovery Center: Release of the First 8490 Sequenced Strains for Exploring Actinobacteria Biosynthetic Diversity.</title>
        <authorList>
            <person name="Kalkreuter E."/>
            <person name="Kautsar S.A."/>
            <person name="Yang D."/>
            <person name="Bader C.D."/>
            <person name="Teijaro C.N."/>
            <person name="Fluegel L."/>
            <person name="Davis C.M."/>
            <person name="Simpson J.R."/>
            <person name="Lauterbach L."/>
            <person name="Steele A.D."/>
            <person name="Gui C."/>
            <person name="Meng S."/>
            <person name="Li G."/>
            <person name="Viehrig K."/>
            <person name="Ye F."/>
            <person name="Su P."/>
            <person name="Kiefer A.F."/>
            <person name="Nichols A."/>
            <person name="Cepeda A.J."/>
            <person name="Yan W."/>
            <person name="Fan B."/>
            <person name="Jiang Y."/>
            <person name="Adhikari A."/>
            <person name="Zheng C.-J."/>
            <person name="Schuster L."/>
            <person name="Cowan T.M."/>
            <person name="Smanski M.J."/>
            <person name="Chevrette M.G."/>
            <person name="De Carvalho L.P.S."/>
            <person name="Shen B."/>
        </authorList>
    </citation>
    <scope>NUCLEOTIDE SEQUENCE [LARGE SCALE GENOMIC DNA]</scope>
    <source>
        <strain evidence="3 4">NPDC006337</strain>
    </source>
</reference>
<feature type="compositionally biased region" description="Pro residues" evidence="1">
    <location>
        <begin position="179"/>
        <end position="188"/>
    </location>
</feature>
<name>A0ABV2WFU4_9ACTN</name>
<feature type="region of interest" description="Disordered" evidence="1">
    <location>
        <begin position="175"/>
        <end position="194"/>
    </location>
</feature>
<dbReference type="RefSeq" id="WP_359656872.1">
    <property type="nucleotide sequence ID" value="NZ_JBEXZP010000153.1"/>
</dbReference>
<organism evidence="3 4">
    <name type="scientific">Streptomyces lavendulocolor</name>
    <dbReference type="NCBI Taxonomy" id="67316"/>
    <lineage>
        <taxon>Bacteria</taxon>
        <taxon>Bacillati</taxon>
        <taxon>Actinomycetota</taxon>
        <taxon>Actinomycetes</taxon>
        <taxon>Kitasatosporales</taxon>
        <taxon>Streptomycetaceae</taxon>
        <taxon>Streptomyces</taxon>
    </lineage>
</organism>
<feature type="domain" description="N-acetylmuramoyl-L-alanine amidase" evidence="2">
    <location>
        <begin position="24"/>
        <end position="155"/>
    </location>
</feature>
<keyword evidence="3" id="KW-0378">Hydrolase</keyword>
<dbReference type="InterPro" id="IPR036505">
    <property type="entry name" value="Amidase/PGRP_sf"/>
</dbReference>
<evidence type="ECO:0000313" key="4">
    <source>
        <dbReference type="Proteomes" id="UP001550378"/>
    </source>
</evidence>
<evidence type="ECO:0000256" key="1">
    <source>
        <dbReference type="SAM" id="MobiDB-lite"/>
    </source>
</evidence>
<dbReference type="Gene3D" id="3.40.80.10">
    <property type="entry name" value="Peptidoglycan recognition protein-like"/>
    <property type="match status" value="1"/>
</dbReference>
<comment type="caution">
    <text evidence="3">The sequence shown here is derived from an EMBL/GenBank/DDBJ whole genome shotgun (WGS) entry which is preliminary data.</text>
</comment>
<dbReference type="SUPFAM" id="SSF55846">
    <property type="entry name" value="N-acetylmuramoyl-L-alanine amidase-like"/>
    <property type="match status" value="1"/>
</dbReference>
<dbReference type="Proteomes" id="UP001550378">
    <property type="component" value="Unassembled WGS sequence"/>
</dbReference>
<dbReference type="GO" id="GO:0008745">
    <property type="term" value="F:N-acetylmuramoyl-L-alanine amidase activity"/>
    <property type="evidence" value="ECO:0007669"/>
    <property type="project" value="UniProtKB-EC"/>
</dbReference>
<accession>A0ABV2WFU4</accession>
<dbReference type="EC" id="3.5.1.28" evidence="3"/>
<dbReference type="InterPro" id="IPR002502">
    <property type="entry name" value="Amidase_domain"/>
</dbReference>
<keyword evidence="4" id="KW-1185">Reference proteome</keyword>
<sequence length="321" mass="35453">MAWYPHATKMELQPESDSQAAIRPTQFILHSIAAPWTARRVYEFWRDSTNLESHFGLGYRGDLAQFIGTETRADANAGANRRADGTGAVSIETASNLEHTDPWTDEQLEELIRLGVWLHQAHGVPLRICRSHDDPGYGYHGMFSQWSVGGTACPGAARIRQFKTLVFPQIVARATNMPTPEPPPPTPVEEPEENDAMPQLLNEANSTDVAIGSQWTGLAFADAVLHTGPRRHTTLVHLLFEDDVPDGTVIEGRFYLTDTAGKNPSAYLTTQHYRGGGCQFMATSEVPTGRHLRFEVRALTPDGSPVKLLHRVASGLYWAAE</sequence>
<proteinExistence type="predicted"/>
<gene>
    <name evidence="3" type="ORF">ABZ508_33280</name>
</gene>
<dbReference type="Pfam" id="PF01510">
    <property type="entry name" value="Amidase_2"/>
    <property type="match status" value="1"/>
</dbReference>
<protein>
    <submittedName>
        <fullName evidence="3">N-acetylmuramoyl-L-alanine amidase</fullName>
        <ecNumber evidence="3">3.5.1.28</ecNumber>
    </submittedName>
</protein>
<evidence type="ECO:0000313" key="3">
    <source>
        <dbReference type="EMBL" id="MEU0712232.1"/>
    </source>
</evidence>